<accession>A0ACC2C1X0</accession>
<reference evidence="2" key="1">
    <citation type="journal article" date="2024" name="Proc. Natl. Acad. Sci. U.S.A.">
        <title>Extraordinary preservation of gene collinearity over three hundred million years revealed in homosporous lycophytes.</title>
        <authorList>
            <person name="Li C."/>
            <person name="Wickell D."/>
            <person name="Kuo L.Y."/>
            <person name="Chen X."/>
            <person name="Nie B."/>
            <person name="Liao X."/>
            <person name="Peng D."/>
            <person name="Ji J."/>
            <person name="Jenkins J."/>
            <person name="Williams M."/>
            <person name="Shu S."/>
            <person name="Plott C."/>
            <person name="Barry K."/>
            <person name="Rajasekar S."/>
            <person name="Grimwood J."/>
            <person name="Han X."/>
            <person name="Sun S."/>
            <person name="Hou Z."/>
            <person name="He W."/>
            <person name="Dai G."/>
            <person name="Sun C."/>
            <person name="Schmutz J."/>
            <person name="Leebens-Mack J.H."/>
            <person name="Li F.W."/>
            <person name="Wang L."/>
        </authorList>
    </citation>
    <scope>NUCLEOTIDE SEQUENCE [LARGE SCALE GENOMIC DNA]</scope>
    <source>
        <strain evidence="2">cv. PW_Plant_1</strain>
    </source>
</reference>
<evidence type="ECO:0000313" key="2">
    <source>
        <dbReference type="Proteomes" id="UP001162992"/>
    </source>
</evidence>
<gene>
    <name evidence="1" type="ORF">O6H91_12G053400</name>
</gene>
<protein>
    <submittedName>
        <fullName evidence="1">Uncharacterized protein</fullName>
    </submittedName>
</protein>
<organism evidence="1 2">
    <name type="scientific">Diphasiastrum complanatum</name>
    <name type="common">Issler's clubmoss</name>
    <name type="synonym">Lycopodium complanatum</name>
    <dbReference type="NCBI Taxonomy" id="34168"/>
    <lineage>
        <taxon>Eukaryota</taxon>
        <taxon>Viridiplantae</taxon>
        <taxon>Streptophyta</taxon>
        <taxon>Embryophyta</taxon>
        <taxon>Tracheophyta</taxon>
        <taxon>Lycopodiopsida</taxon>
        <taxon>Lycopodiales</taxon>
        <taxon>Lycopodiaceae</taxon>
        <taxon>Lycopodioideae</taxon>
        <taxon>Diphasiastrum</taxon>
    </lineage>
</organism>
<proteinExistence type="predicted"/>
<comment type="caution">
    <text evidence="1">The sequence shown here is derived from an EMBL/GenBank/DDBJ whole genome shotgun (WGS) entry which is preliminary data.</text>
</comment>
<keyword evidence="2" id="KW-1185">Reference proteome</keyword>
<evidence type="ECO:0000313" key="1">
    <source>
        <dbReference type="EMBL" id="KAJ7536005.1"/>
    </source>
</evidence>
<dbReference type="Proteomes" id="UP001162992">
    <property type="component" value="Chromosome 12"/>
</dbReference>
<sequence length="433" mass="48290">MAGYGRRFVRLLSLLLLLVLGNASPYVRPPARKSLSWPFSSTTPTTDPQQVHVSLAGPKHIKVSWMTSSFSAPSIVKWGTTSGKYDFTAQGESTSYTYVTYKSGLFHHVIVGPLDASTSYYYRCGGAGPEFSFRTPPPAGPQVPITFAVAGDLGQTGWTKSTLDHIQKTDYDVLLFAGDLSYADYMQPLWDSFGQLVQPLASARPWMVTQGNHDVEEMPSIIKGFRSYNARWPMSFDESPLTSNLFYSFEVAGVHVLMLGSYTDYAENSPQYSWLQADLAKVNRTRTPWLIAMLHAPWYNSNTAHQGEGDAMMSAMEPLLRKAKIDIVFAGHVHAYERTTRVFLKNVDPCGIMHITIGDGGNREGLARSYKNPQPRWSVFREASFGHGELKIANSTHANWSWHRNDNDEPVLADDLWMTSLSSSSQDCAFVNK</sequence>
<dbReference type="EMBL" id="CM055103">
    <property type="protein sequence ID" value="KAJ7536005.1"/>
    <property type="molecule type" value="Genomic_DNA"/>
</dbReference>
<name>A0ACC2C1X0_DIPCM</name>